<keyword evidence="1" id="KW-1133">Transmembrane helix</keyword>
<protein>
    <recommendedName>
        <fullName evidence="2">NADP-dependent oxidoreductase domain-containing protein</fullName>
    </recommendedName>
</protein>
<evidence type="ECO:0000313" key="3">
    <source>
        <dbReference type="EMBL" id="CAH0376500.1"/>
    </source>
</evidence>
<dbReference type="AlphaFoldDB" id="A0A8J2WQK0"/>
<dbReference type="Pfam" id="PF00248">
    <property type="entry name" value="Aldo_ket_red"/>
    <property type="match status" value="1"/>
</dbReference>
<dbReference type="InterPro" id="IPR023210">
    <property type="entry name" value="NADP_OxRdtase_dom"/>
</dbReference>
<dbReference type="Proteomes" id="UP000789595">
    <property type="component" value="Unassembled WGS sequence"/>
</dbReference>
<evidence type="ECO:0000256" key="1">
    <source>
        <dbReference type="SAM" id="Phobius"/>
    </source>
</evidence>
<accession>A0A8J2WQK0</accession>
<comment type="caution">
    <text evidence="3">The sequence shown here is derived from an EMBL/GenBank/DDBJ whole genome shotgun (WGS) entry which is preliminary data.</text>
</comment>
<keyword evidence="1" id="KW-0472">Membrane</keyword>
<reference evidence="3" key="1">
    <citation type="submission" date="2021-11" db="EMBL/GenBank/DDBJ databases">
        <authorList>
            <consortium name="Genoscope - CEA"/>
            <person name="William W."/>
        </authorList>
    </citation>
    <scope>NUCLEOTIDE SEQUENCE</scope>
</reference>
<sequence length="379" mass="40864">MLRELYCGLLGLIFRLAGVLVLLQYLGDITSRICARTAGLSTHSQAARCKTPQTIEMRLLPAGAPRLGLGLAALGRPGYITLNRGADLADRSVEAMRARAEEVLDAAYAGGVRWFDCARSYGLSEDFVGKWLEKRGHTCDAVAVSSKWGYRYTAGWRVDTAGEPHEVKDHSAAHLRQQWPESDDLVGSHLRLYQVHSATFDSGILDNVETHEALAALKRDRGWALGLSVSSPAQGDVVDAALKIEVDGERLFDAVQATYNIFEQAPGPSLTAAHAQGCTIIVKEAMANGRVLSNAALLKHAAELDCSPDALALACVLAQPFEPHVLSGAVTTDQIASNLGALPVAERLRGDPELLGRIMGETRQDSEAYWAERAALAWN</sequence>
<proteinExistence type="predicted"/>
<dbReference type="SUPFAM" id="SSF51430">
    <property type="entry name" value="NAD(P)-linked oxidoreductase"/>
    <property type="match status" value="1"/>
</dbReference>
<dbReference type="Gene3D" id="3.20.20.100">
    <property type="entry name" value="NADP-dependent oxidoreductase domain"/>
    <property type="match status" value="1"/>
</dbReference>
<dbReference type="InterPro" id="IPR053135">
    <property type="entry name" value="AKR2_Oxidoreductase"/>
</dbReference>
<keyword evidence="4" id="KW-1185">Reference proteome</keyword>
<dbReference type="CDD" id="cd19098">
    <property type="entry name" value="AKR_unchar"/>
    <property type="match status" value="1"/>
</dbReference>
<dbReference type="OrthoDB" id="37537at2759"/>
<dbReference type="InterPro" id="IPR036812">
    <property type="entry name" value="NAD(P)_OxRdtase_dom_sf"/>
</dbReference>
<keyword evidence="1" id="KW-0812">Transmembrane</keyword>
<dbReference type="PANTHER" id="PTHR43312:SF1">
    <property type="entry name" value="NADP-DEPENDENT OXIDOREDUCTASE DOMAIN-CONTAINING PROTEIN"/>
    <property type="match status" value="1"/>
</dbReference>
<dbReference type="EMBL" id="CAKKNE010000005">
    <property type="protein sequence ID" value="CAH0376500.1"/>
    <property type="molecule type" value="Genomic_DNA"/>
</dbReference>
<dbReference type="PANTHER" id="PTHR43312">
    <property type="entry name" value="D-THREO-ALDOSE 1-DEHYDROGENASE"/>
    <property type="match status" value="1"/>
</dbReference>
<evidence type="ECO:0000259" key="2">
    <source>
        <dbReference type="Pfam" id="PF00248"/>
    </source>
</evidence>
<name>A0A8J2WQK0_9STRA</name>
<organism evidence="3 4">
    <name type="scientific">Pelagomonas calceolata</name>
    <dbReference type="NCBI Taxonomy" id="35677"/>
    <lineage>
        <taxon>Eukaryota</taxon>
        <taxon>Sar</taxon>
        <taxon>Stramenopiles</taxon>
        <taxon>Ochrophyta</taxon>
        <taxon>Pelagophyceae</taxon>
        <taxon>Pelagomonadales</taxon>
        <taxon>Pelagomonadaceae</taxon>
        <taxon>Pelagomonas</taxon>
    </lineage>
</organism>
<feature type="domain" description="NADP-dependent oxidoreductase" evidence="2">
    <location>
        <begin position="95"/>
        <end position="342"/>
    </location>
</feature>
<gene>
    <name evidence="3" type="ORF">PECAL_5P10940</name>
</gene>
<evidence type="ECO:0000313" key="4">
    <source>
        <dbReference type="Proteomes" id="UP000789595"/>
    </source>
</evidence>
<feature type="transmembrane region" description="Helical" evidence="1">
    <location>
        <begin position="7"/>
        <end position="27"/>
    </location>
</feature>